<sequence length="136" mass="15316">MSLTAQQIRLVQQSFAKVEPIADQASAIFYQKLFEIDPSLRRLFKHDMSEQGKMLMGTLKVAVNGLNDLSKIVPVLHKLAERHVGYGVLPEHYTLVGNALLRTLKAGLGDEFTEETREAWVATYRLMAQAMKAHAY</sequence>
<evidence type="ECO:0000259" key="2">
    <source>
        <dbReference type="PROSITE" id="PS01033"/>
    </source>
</evidence>
<evidence type="ECO:0000256" key="1">
    <source>
        <dbReference type="RuleBase" id="RU000356"/>
    </source>
</evidence>
<dbReference type="PRINTS" id="PR01907">
    <property type="entry name" value="WORMGLOBIN"/>
</dbReference>
<reference evidence="3 4" key="1">
    <citation type="submission" date="2021-08" db="EMBL/GenBank/DDBJ databases">
        <title>complete genome sequencing of Deefgea sp. D25.</title>
        <authorList>
            <person name="Bae J.-W."/>
            <person name="Gim D.-H."/>
        </authorList>
    </citation>
    <scope>NUCLEOTIDE SEQUENCE [LARGE SCALE GENOMIC DNA]</scope>
    <source>
        <strain evidence="3 4">D25</strain>
    </source>
</reference>
<keyword evidence="1" id="KW-0408">Iron</keyword>
<feature type="domain" description="Globin" evidence="2">
    <location>
        <begin position="2"/>
        <end position="136"/>
    </location>
</feature>
<keyword evidence="1" id="KW-0561">Oxygen transport</keyword>
<keyword evidence="3" id="KW-0675">Receptor</keyword>
<keyword evidence="1" id="KW-0349">Heme</keyword>
<keyword evidence="4" id="KW-1185">Reference proteome</keyword>
<dbReference type="PANTHER" id="PTHR43396">
    <property type="entry name" value="FLAVOHEMOPROTEIN"/>
    <property type="match status" value="1"/>
</dbReference>
<keyword evidence="1" id="KW-0479">Metal-binding</keyword>
<dbReference type="Gene3D" id="1.10.490.10">
    <property type="entry name" value="Globins"/>
    <property type="match status" value="1"/>
</dbReference>
<dbReference type="Proteomes" id="UP000825679">
    <property type="component" value="Chromosome"/>
</dbReference>
<dbReference type="InterPro" id="IPR012292">
    <property type="entry name" value="Globin/Proto"/>
</dbReference>
<dbReference type="PANTHER" id="PTHR43396:SF6">
    <property type="entry name" value="ABL201WP"/>
    <property type="match status" value="1"/>
</dbReference>
<accession>A0ABX8Z8A5</accession>
<gene>
    <name evidence="3" type="ORF">K4H28_00750</name>
</gene>
<comment type="similarity">
    <text evidence="1">Belongs to the globin family.</text>
</comment>
<proteinExistence type="inferred from homology"/>
<keyword evidence="1" id="KW-0813">Transport</keyword>
<dbReference type="EMBL" id="CP081150">
    <property type="protein sequence ID" value="QZA78005.1"/>
    <property type="molecule type" value="Genomic_DNA"/>
</dbReference>
<protein>
    <submittedName>
        <fullName evidence="3">Hemin receptor</fullName>
    </submittedName>
</protein>
<dbReference type="InterPro" id="IPR000971">
    <property type="entry name" value="Globin"/>
</dbReference>
<evidence type="ECO:0000313" key="4">
    <source>
        <dbReference type="Proteomes" id="UP000825679"/>
    </source>
</evidence>
<evidence type="ECO:0000313" key="3">
    <source>
        <dbReference type="EMBL" id="QZA78005.1"/>
    </source>
</evidence>
<dbReference type="Pfam" id="PF00042">
    <property type="entry name" value="Globin"/>
    <property type="match status" value="1"/>
</dbReference>
<dbReference type="CDD" id="cd12131">
    <property type="entry name" value="HGbI-like"/>
    <property type="match status" value="1"/>
</dbReference>
<dbReference type="PROSITE" id="PS01033">
    <property type="entry name" value="GLOBIN"/>
    <property type="match status" value="1"/>
</dbReference>
<name>A0ABX8Z8A5_9NEIS</name>
<organism evidence="3 4">
    <name type="scientific">Deefgea tanakiae</name>
    <dbReference type="NCBI Taxonomy" id="2865840"/>
    <lineage>
        <taxon>Bacteria</taxon>
        <taxon>Pseudomonadati</taxon>
        <taxon>Pseudomonadota</taxon>
        <taxon>Betaproteobacteria</taxon>
        <taxon>Neisseriales</taxon>
        <taxon>Chitinibacteraceae</taxon>
        <taxon>Deefgea</taxon>
    </lineage>
</organism>
<dbReference type="SUPFAM" id="SSF46458">
    <property type="entry name" value="Globin-like"/>
    <property type="match status" value="1"/>
</dbReference>
<dbReference type="RefSeq" id="WP_221006382.1">
    <property type="nucleotide sequence ID" value="NZ_CP081150.1"/>
</dbReference>
<dbReference type="InterPro" id="IPR009050">
    <property type="entry name" value="Globin-like_sf"/>
</dbReference>